<dbReference type="AlphaFoldDB" id="A0A0A0F2T1"/>
<protein>
    <recommendedName>
        <fullName evidence="4">DnrO protein</fullName>
    </recommendedName>
</protein>
<comment type="caution">
    <text evidence="2">The sequence shown here is derived from an EMBL/GenBank/DDBJ whole genome shotgun (WGS) entry which is preliminary data.</text>
</comment>
<gene>
    <name evidence="2" type="ORF">N799_13210</name>
</gene>
<proteinExistence type="predicted"/>
<evidence type="ECO:0000256" key="1">
    <source>
        <dbReference type="SAM" id="SignalP"/>
    </source>
</evidence>
<dbReference type="RefSeq" id="WP_036209445.1">
    <property type="nucleotide sequence ID" value="NZ_AVPT01000008.1"/>
</dbReference>
<name>A0A0A0F2T1_9GAMM</name>
<evidence type="ECO:0008006" key="4">
    <source>
        <dbReference type="Google" id="ProtNLM"/>
    </source>
</evidence>
<organism evidence="2 3">
    <name type="scientific">Lysobacter arseniciresistens ZS79</name>
    <dbReference type="NCBI Taxonomy" id="913325"/>
    <lineage>
        <taxon>Bacteria</taxon>
        <taxon>Pseudomonadati</taxon>
        <taxon>Pseudomonadota</taxon>
        <taxon>Gammaproteobacteria</taxon>
        <taxon>Lysobacterales</taxon>
        <taxon>Lysobacteraceae</taxon>
        <taxon>Novilysobacter</taxon>
    </lineage>
</organism>
<dbReference type="eggNOG" id="ENOG5032SD0">
    <property type="taxonomic scope" value="Bacteria"/>
</dbReference>
<dbReference type="Proteomes" id="UP000029989">
    <property type="component" value="Unassembled WGS sequence"/>
</dbReference>
<feature type="signal peptide" evidence="1">
    <location>
        <begin position="1"/>
        <end position="20"/>
    </location>
</feature>
<evidence type="ECO:0000313" key="3">
    <source>
        <dbReference type="Proteomes" id="UP000029989"/>
    </source>
</evidence>
<sequence length="172" mass="18069">MKRVTAMMIVPMLLWGGEVAATYAPVDHGAAGQHVAHQPVDHAAHAGHGASPAPEIAADHVRWQPDAPLREGMRRMAAAVEALGHHEHAHLDPVQVRKLADAVNGAAAYMFANCKLDPEPDAALHDVLARLMGGARALADNPAATAPVAPMRAALADYARLFDDPEFVVPGG</sequence>
<dbReference type="OrthoDB" id="6933865at2"/>
<keyword evidence="3" id="KW-1185">Reference proteome</keyword>
<reference evidence="2 3" key="1">
    <citation type="journal article" date="2015" name="Stand. Genomic Sci.">
        <title>Genomic information of the arsenic-resistant bacterium Lysobacter arseniciresistens type strain ZS79(T) and comparison of Lysobacter draft genomes.</title>
        <authorList>
            <person name="Liu L."/>
            <person name="Zhang S."/>
            <person name="Luo M."/>
            <person name="Wang G."/>
        </authorList>
    </citation>
    <scope>NUCLEOTIDE SEQUENCE [LARGE SCALE GENOMIC DNA]</scope>
    <source>
        <strain evidence="2 3">ZS79</strain>
    </source>
</reference>
<feature type="chain" id="PRO_5001962793" description="DnrO protein" evidence="1">
    <location>
        <begin position="21"/>
        <end position="172"/>
    </location>
</feature>
<dbReference type="EMBL" id="AVPT01000008">
    <property type="protein sequence ID" value="KGM56825.1"/>
    <property type="molecule type" value="Genomic_DNA"/>
</dbReference>
<evidence type="ECO:0000313" key="2">
    <source>
        <dbReference type="EMBL" id="KGM56825.1"/>
    </source>
</evidence>
<dbReference type="STRING" id="913325.N799_13210"/>
<accession>A0A0A0F2T1</accession>
<keyword evidence="1" id="KW-0732">Signal</keyword>